<feature type="compositionally biased region" description="Low complexity" evidence="1">
    <location>
        <begin position="7"/>
        <end position="22"/>
    </location>
</feature>
<reference evidence="2 5" key="2">
    <citation type="journal article" date="2014" name="BMC Genomics">
        <title>An improved genome release (version Mt4.0) for the model legume Medicago truncatula.</title>
        <authorList>
            <person name="Tang H."/>
            <person name="Krishnakumar V."/>
            <person name="Bidwell S."/>
            <person name="Rosen B."/>
            <person name="Chan A."/>
            <person name="Zhou S."/>
            <person name="Gentzbittel L."/>
            <person name="Childs K.L."/>
            <person name="Yandell M."/>
            <person name="Gundlach H."/>
            <person name="Mayer K.F."/>
            <person name="Schwartz D.C."/>
            <person name="Town C.D."/>
        </authorList>
    </citation>
    <scope>GENOME REANNOTATION</scope>
    <source>
        <strain evidence="4 5">cv. Jemalong A17</strain>
    </source>
</reference>
<reference evidence="3" key="4">
    <citation type="journal article" date="2018" name="Nat. Plants">
        <title>Whole-genome landscape of Medicago truncatula symbiotic genes.</title>
        <authorList>
            <person name="Pecrix Y."/>
            <person name="Gamas P."/>
            <person name="Carrere S."/>
        </authorList>
    </citation>
    <scope>NUCLEOTIDE SEQUENCE</scope>
    <source>
        <tissue evidence="3">Leaves</tissue>
    </source>
</reference>
<evidence type="ECO:0000313" key="3">
    <source>
        <dbReference type="EMBL" id="RHN54482.1"/>
    </source>
</evidence>
<dbReference type="PaxDb" id="3880-AES95363"/>
<feature type="region of interest" description="Disordered" evidence="1">
    <location>
        <begin position="1"/>
        <end position="58"/>
    </location>
</feature>
<protein>
    <submittedName>
        <fullName evidence="2 4">Uncharacterized protein</fullName>
    </submittedName>
</protein>
<gene>
    <name evidence="2" type="ordered locus">MTR_5g024670</name>
    <name evidence="3" type="ORF">MtrunA17_Chr5g0407351</name>
</gene>
<evidence type="ECO:0000313" key="5">
    <source>
        <dbReference type="Proteomes" id="UP000002051"/>
    </source>
</evidence>
<sequence>MTSPHRLSSSLPVMSPSPLSSSFHDLRRLHHPRRSLSSYQTYPNSPHQPPSTTNNVMPYTDLETQMGERACRRTECVRLEFSEWGQENRTARTVVGLHVGE</sequence>
<dbReference type="EMBL" id="PSQE01000005">
    <property type="protein sequence ID" value="RHN54482.1"/>
    <property type="molecule type" value="Genomic_DNA"/>
</dbReference>
<keyword evidence="5" id="KW-1185">Reference proteome</keyword>
<evidence type="ECO:0000256" key="1">
    <source>
        <dbReference type="SAM" id="MobiDB-lite"/>
    </source>
</evidence>
<dbReference type="HOGENOM" id="CLU_2295880_0_0_1"/>
<evidence type="ECO:0000313" key="4">
    <source>
        <dbReference type="EnsemblPlants" id="AES95363"/>
    </source>
</evidence>
<dbReference type="Gramene" id="rna29532">
    <property type="protein sequence ID" value="RHN54482.1"/>
    <property type="gene ID" value="gene29532"/>
</dbReference>
<accession>A0A0C3XEC8</accession>
<dbReference type="AlphaFoldDB" id="G7K1C4"/>
<dbReference type="EMBL" id="CM001221">
    <property type="protein sequence ID" value="AES95363.2"/>
    <property type="molecule type" value="Genomic_DNA"/>
</dbReference>
<accession>G7K1C4</accession>
<reference evidence="2 5" key="1">
    <citation type="journal article" date="2011" name="Nature">
        <title>The Medicago genome provides insight into the evolution of rhizobial symbioses.</title>
        <authorList>
            <person name="Young N.D."/>
            <person name="Debelle F."/>
            <person name="Oldroyd G.E."/>
            <person name="Geurts R."/>
            <person name="Cannon S.B."/>
            <person name="Udvardi M.K."/>
            <person name="Benedito V.A."/>
            <person name="Mayer K.F."/>
            <person name="Gouzy J."/>
            <person name="Schoof H."/>
            <person name="Van de Peer Y."/>
            <person name="Proost S."/>
            <person name="Cook D.R."/>
            <person name="Meyers B.C."/>
            <person name="Spannagl M."/>
            <person name="Cheung F."/>
            <person name="De Mita S."/>
            <person name="Krishnakumar V."/>
            <person name="Gundlach H."/>
            <person name="Zhou S."/>
            <person name="Mudge J."/>
            <person name="Bharti A.K."/>
            <person name="Murray J.D."/>
            <person name="Naoumkina M.A."/>
            <person name="Rosen B."/>
            <person name="Silverstein K.A."/>
            <person name="Tang H."/>
            <person name="Rombauts S."/>
            <person name="Zhao P.X."/>
            <person name="Zhou P."/>
            <person name="Barbe V."/>
            <person name="Bardou P."/>
            <person name="Bechner M."/>
            <person name="Bellec A."/>
            <person name="Berger A."/>
            <person name="Berges H."/>
            <person name="Bidwell S."/>
            <person name="Bisseling T."/>
            <person name="Choisne N."/>
            <person name="Couloux A."/>
            <person name="Denny R."/>
            <person name="Deshpande S."/>
            <person name="Dai X."/>
            <person name="Doyle J.J."/>
            <person name="Dudez A.M."/>
            <person name="Farmer A.D."/>
            <person name="Fouteau S."/>
            <person name="Franken C."/>
            <person name="Gibelin C."/>
            <person name="Gish J."/>
            <person name="Goldstein S."/>
            <person name="Gonzalez A.J."/>
            <person name="Green P.J."/>
            <person name="Hallab A."/>
            <person name="Hartog M."/>
            <person name="Hua A."/>
            <person name="Humphray S.J."/>
            <person name="Jeong D.H."/>
            <person name="Jing Y."/>
            <person name="Jocker A."/>
            <person name="Kenton S.M."/>
            <person name="Kim D.J."/>
            <person name="Klee K."/>
            <person name="Lai H."/>
            <person name="Lang C."/>
            <person name="Lin S."/>
            <person name="Macmil S.L."/>
            <person name="Magdelenat G."/>
            <person name="Matthews L."/>
            <person name="McCorrison J."/>
            <person name="Monaghan E.L."/>
            <person name="Mun J.H."/>
            <person name="Najar F.Z."/>
            <person name="Nicholson C."/>
            <person name="Noirot C."/>
            <person name="O'Bleness M."/>
            <person name="Paule C.R."/>
            <person name="Poulain J."/>
            <person name="Prion F."/>
            <person name="Qin B."/>
            <person name="Qu C."/>
            <person name="Retzel E.F."/>
            <person name="Riddle C."/>
            <person name="Sallet E."/>
            <person name="Samain S."/>
            <person name="Samson N."/>
            <person name="Sanders I."/>
            <person name="Saurat O."/>
            <person name="Scarpelli C."/>
            <person name="Schiex T."/>
            <person name="Segurens B."/>
            <person name="Severin A.J."/>
            <person name="Sherrier D.J."/>
            <person name="Shi R."/>
            <person name="Sims S."/>
            <person name="Singer S.R."/>
            <person name="Sinharoy S."/>
            <person name="Sterck L."/>
            <person name="Viollet A."/>
            <person name="Wang B.B."/>
            <person name="Wang K."/>
            <person name="Wang M."/>
            <person name="Wang X."/>
            <person name="Warfsmann J."/>
            <person name="Weissenbach J."/>
            <person name="White D.D."/>
            <person name="White J.D."/>
            <person name="Wiley G.B."/>
            <person name="Wincker P."/>
            <person name="Xing Y."/>
            <person name="Yang L."/>
            <person name="Yao Z."/>
            <person name="Ying F."/>
            <person name="Zhai J."/>
            <person name="Zhou L."/>
            <person name="Zuber A."/>
            <person name="Denarie J."/>
            <person name="Dixon R.A."/>
            <person name="May G.D."/>
            <person name="Schwartz D.C."/>
            <person name="Rogers J."/>
            <person name="Quetier F."/>
            <person name="Town C.D."/>
            <person name="Roe B.A."/>
        </authorList>
    </citation>
    <scope>NUCLEOTIDE SEQUENCE [LARGE SCALE GENOMIC DNA]</scope>
    <source>
        <strain evidence="2">A17</strain>
        <strain evidence="4 5">cv. Jemalong A17</strain>
    </source>
</reference>
<evidence type="ECO:0000313" key="2">
    <source>
        <dbReference type="EMBL" id="AES95363.2"/>
    </source>
</evidence>
<feature type="compositionally biased region" description="Polar residues" evidence="1">
    <location>
        <begin position="39"/>
        <end position="57"/>
    </location>
</feature>
<name>G7K1C4_MEDTR</name>
<dbReference type="Proteomes" id="UP000265566">
    <property type="component" value="Chromosome 5"/>
</dbReference>
<proteinExistence type="predicted"/>
<organism evidence="2 5">
    <name type="scientific">Medicago truncatula</name>
    <name type="common">Barrel medic</name>
    <name type="synonym">Medicago tribuloides</name>
    <dbReference type="NCBI Taxonomy" id="3880"/>
    <lineage>
        <taxon>Eukaryota</taxon>
        <taxon>Viridiplantae</taxon>
        <taxon>Streptophyta</taxon>
        <taxon>Embryophyta</taxon>
        <taxon>Tracheophyta</taxon>
        <taxon>Spermatophyta</taxon>
        <taxon>Magnoliopsida</taxon>
        <taxon>eudicotyledons</taxon>
        <taxon>Gunneridae</taxon>
        <taxon>Pentapetalae</taxon>
        <taxon>rosids</taxon>
        <taxon>fabids</taxon>
        <taxon>Fabales</taxon>
        <taxon>Fabaceae</taxon>
        <taxon>Papilionoideae</taxon>
        <taxon>50 kb inversion clade</taxon>
        <taxon>NPAAA clade</taxon>
        <taxon>Hologalegina</taxon>
        <taxon>IRL clade</taxon>
        <taxon>Trifolieae</taxon>
        <taxon>Medicago</taxon>
    </lineage>
</organism>
<dbReference type="EnsemblPlants" id="AES95363">
    <property type="protein sequence ID" value="AES95363"/>
    <property type="gene ID" value="MTR_5g024670"/>
</dbReference>
<reference evidence="4" key="3">
    <citation type="submission" date="2015-04" db="UniProtKB">
        <authorList>
            <consortium name="EnsemblPlants"/>
        </authorList>
    </citation>
    <scope>IDENTIFICATION</scope>
    <source>
        <strain evidence="4">cv. Jemalong A17</strain>
    </source>
</reference>
<dbReference type="Proteomes" id="UP000002051">
    <property type="component" value="Chromosome 5"/>
</dbReference>